<accession>A0A918JNH2</accession>
<sequence length="113" mass="12102">MKKVYAAILTGIFISACSSSSNPYPLKPTEINNSSGKLPAQAAHCINNAWKAQYPATKIQRQTTDFYLVTIPGPDADIAQAIIDTGVLLTAKVRLLAIPGADPQITQMVKDCL</sequence>
<organism evidence="2 3">
    <name type="scientific">Advenella faeciporci</name>
    <dbReference type="NCBI Taxonomy" id="797535"/>
    <lineage>
        <taxon>Bacteria</taxon>
        <taxon>Pseudomonadati</taxon>
        <taxon>Pseudomonadota</taxon>
        <taxon>Betaproteobacteria</taxon>
        <taxon>Burkholderiales</taxon>
        <taxon>Alcaligenaceae</taxon>
    </lineage>
</organism>
<dbReference type="EMBL" id="BMYS01000016">
    <property type="protein sequence ID" value="GGW91191.1"/>
    <property type="molecule type" value="Genomic_DNA"/>
</dbReference>
<dbReference type="PROSITE" id="PS51257">
    <property type="entry name" value="PROKAR_LIPOPROTEIN"/>
    <property type="match status" value="1"/>
</dbReference>
<gene>
    <name evidence="2" type="ORF">GCM10011450_21720</name>
</gene>
<keyword evidence="3" id="KW-1185">Reference proteome</keyword>
<evidence type="ECO:0000256" key="1">
    <source>
        <dbReference type="SAM" id="SignalP"/>
    </source>
</evidence>
<evidence type="ECO:0000313" key="2">
    <source>
        <dbReference type="EMBL" id="GGW91191.1"/>
    </source>
</evidence>
<proteinExistence type="predicted"/>
<dbReference type="AlphaFoldDB" id="A0A918JNH2"/>
<dbReference type="Proteomes" id="UP000608345">
    <property type="component" value="Unassembled WGS sequence"/>
</dbReference>
<keyword evidence="1" id="KW-0732">Signal</keyword>
<reference evidence="2" key="1">
    <citation type="journal article" date="2014" name="Int. J. Syst. Evol. Microbiol.">
        <title>Complete genome sequence of Corynebacterium casei LMG S-19264T (=DSM 44701T), isolated from a smear-ripened cheese.</title>
        <authorList>
            <consortium name="US DOE Joint Genome Institute (JGI-PGF)"/>
            <person name="Walter F."/>
            <person name="Albersmeier A."/>
            <person name="Kalinowski J."/>
            <person name="Ruckert C."/>
        </authorList>
    </citation>
    <scope>NUCLEOTIDE SEQUENCE</scope>
    <source>
        <strain evidence="2">KCTC 23732</strain>
    </source>
</reference>
<feature type="chain" id="PRO_5036710915" description="Lipoprotein" evidence="1">
    <location>
        <begin position="22"/>
        <end position="113"/>
    </location>
</feature>
<name>A0A918JNH2_9BURK</name>
<feature type="signal peptide" evidence="1">
    <location>
        <begin position="1"/>
        <end position="21"/>
    </location>
</feature>
<evidence type="ECO:0000313" key="3">
    <source>
        <dbReference type="Proteomes" id="UP000608345"/>
    </source>
</evidence>
<protein>
    <recommendedName>
        <fullName evidence="4">Lipoprotein</fullName>
    </recommendedName>
</protein>
<reference evidence="2" key="2">
    <citation type="submission" date="2020-09" db="EMBL/GenBank/DDBJ databases">
        <authorList>
            <person name="Sun Q."/>
            <person name="Kim S."/>
        </authorList>
    </citation>
    <scope>NUCLEOTIDE SEQUENCE</scope>
    <source>
        <strain evidence="2">KCTC 23732</strain>
    </source>
</reference>
<evidence type="ECO:0008006" key="4">
    <source>
        <dbReference type="Google" id="ProtNLM"/>
    </source>
</evidence>
<dbReference type="RefSeq" id="WP_169294948.1">
    <property type="nucleotide sequence ID" value="NZ_BAABFY010000005.1"/>
</dbReference>
<comment type="caution">
    <text evidence="2">The sequence shown here is derived from an EMBL/GenBank/DDBJ whole genome shotgun (WGS) entry which is preliminary data.</text>
</comment>